<dbReference type="EMBL" id="CP132375">
    <property type="protein sequence ID" value="WLS99236.1"/>
    <property type="molecule type" value="Genomic_DNA"/>
</dbReference>
<protein>
    <submittedName>
        <fullName evidence="1">Uncharacterized protein</fullName>
    </submittedName>
</protein>
<organism evidence="1 2">
    <name type="scientific">Snodgrassella alvi</name>
    <dbReference type="NCBI Taxonomy" id="1196083"/>
    <lineage>
        <taxon>Bacteria</taxon>
        <taxon>Pseudomonadati</taxon>
        <taxon>Pseudomonadota</taxon>
        <taxon>Betaproteobacteria</taxon>
        <taxon>Neisseriales</taxon>
        <taxon>Neisseriaceae</taxon>
        <taxon>Snodgrassella</taxon>
    </lineage>
</organism>
<reference evidence="1 2" key="1">
    <citation type="submission" date="2023-08" db="EMBL/GenBank/DDBJ databases">
        <title>Complete genome sequences of 12 bacterial strains from the honey bee gut, resolved with long-read nanopore sequencing.</title>
        <authorList>
            <person name="Kwong W.K."/>
            <person name="Acheampong S."/>
            <person name="Polat M.F."/>
        </authorList>
    </citation>
    <scope>NUCLEOTIDE SEQUENCE [LARGE SCALE GENOMIC DNA]</scope>
    <source>
        <strain evidence="2">wkB9</strain>
    </source>
</reference>
<accession>A0ABD7Z593</accession>
<dbReference type="AlphaFoldDB" id="A0ABD7Z593"/>
<name>A0ABD7Z593_9NEIS</name>
<proteinExistence type="predicted"/>
<dbReference type="Proteomes" id="UP001229773">
    <property type="component" value="Chromosome"/>
</dbReference>
<evidence type="ECO:0000313" key="1">
    <source>
        <dbReference type="EMBL" id="WLS99236.1"/>
    </source>
</evidence>
<dbReference type="GeneID" id="32537843"/>
<gene>
    <name evidence="1" type="ORF">RAM05_04365</name>
</gene>
<dbReference type="RefSeq" id="WP_025330185.1">
    <property type="nucleotide sequence ID" value="NZ_CP132375.1"/>
</dbReference>
<sequence length="105" mass="11759">MLARERQCRIPQQFNTDAAAVLPICGDHTLQTIFICNLPDNAVLYSPERSIIDLTLDTNSISITNPFNNIVLENLKRLCEHFSGRQGKKAVTVAWDCLLLMALSN</sequence>
<evidence type="ECO:0000313" key="2">
    <source>
        <dbReference type="Proteomes" id="UP001229773"/>
    </source>
</evidence>